<name>A0A9P6X6Z5_RHIOR</name>
<comment type="caution">
    <text evidence="3">The sequence shown here is derived from an EMBL/GenBank/DDBJ whole genome shotgun (WGS) entry which is preliminary data.</text>
</comment>
<feature type="repeat" description="TPR" evidence="1">
    <location>
        <begin position="470"/>
        <end position="503"/>
    </location>
</feature>
<dbReference type="InterPro" id="IPR039340">
    <property type="entry name" value="Tfc4/TFIIIC-102/Sfc4"/>
</dbReference>
<feature type="compositionally biased region" description="Polar residues" evidence="2">
    <location>
        <begin position="1"/>
        <end position="22"/>
    </location>
</feature>
<dbReference type="Pfam" id="PF14559">
    <property type="entry name" value="TPR_19"/>
    <property type="match status" value="1"/>
</dbReference>
<evidence type="ECO:0000256" key="2">
    <source>
        <dbReference type="SAM" id="MobiDB-lite"/>
    </source>
</evidence>
<feature type="compositionally biased region" description="Acidic residues" evidence="2">
    <location>
        <begin position="24"/>
        <end position="71"/>
    </location>
</feature>
<proteinExistence type="predicted"/>
<evidence type="ECO:0000313" key="3">
    <source>
        <dbReference type="EMBL" id="KAG1306667.1"/>
    </source>
</evidence>
<dbReference type="InterPro" id="IPR011990">
    <property type="entry name" value="TPR-like_helical_dom_sf"/>
</dbReference>
<feature type="repeat" description="TPR" evidence="1">
    <location>
        <begin position="286"/>
        <end position="319"/>
    </location>
</feature>
<sequence>MPPKKANNTNLSEKESFQNFLTSLEEEPGLTSEEEEEEDEEEEEALLEQDEDEDDEDDDELEDDDNNDDDIGPLNEWMQEDDQFIEDSEITELLNASIKKREQLKTGGQEEIEKDMEEFDNNLTLTSGIGRLKKGVKKRLTTGEIRLPEDVKRKLGEANALYVARDYGNAIAMLQGVITDHPNAYPAWNTLGLIHDELGNKDKSLQMRMVAAHLCLDPSLWKELAQKSIENNAPKQAIYCLSKALNIDPTDVDALWDRSFLYKQTGKNAEAVEGFNKILYIMPHHFKVINELAQLYRAEGKTKEAIKMYEEAIVYHTENADPTEEDDEEEEEFKDKLGYSEINMLSELYLILNDYARCLDTIKTGLRLVQHRQDETWWVDHIDDDDEYFEEDEARVEFPIELRVRMGVCRVYLGQVQIATKHFGYLLQYPPTTYPDLHQDIAYAYYDRRHYDLALKVFQRIIDASDEIEVDLLIRTADCYREVGDLDTAVVFYVNVLDEQPENLDVMVSLATVYEEQGKEEQALDLVEYVMKKNRETRKLNKERNITEENKAGETEVGSTSKKASIFDEAHHKTKKDEIKLREAQKLRAQQEKEVATKAMFEKLSEMDKIAGPNVLEMDRTLIRDYMRTAQELWDVFWSTRAFYPSRRSVRYEGFYAARRGKSSQEQPFGEDAQLMAHRLRQRVKREDDMEIDIKELDEEEKEDLEIAQREIEMSAASQFLDIPFDQWCRVFLKYAYMLAMTRRAEEANDLIKKASEANVFFHNVKYKVALKLALIGCGLVTGNSMMTQVGARWLCNFYQFQNDPFKVYTAVLVSGRNDSSGLVSYPQLKYVSRLVRLMDALIANSKEGAEINKATLDEIKELDDAVMAMNVDPSSVKEQNYMRFYEVPSKVDQKTMYCIAMESLDRPNPILLTLFGHLMNLSRNHLASTLFYMRSYAVAPLDPVNTLCLGLSFIQASVQRRCDNRHLMIMQGMLFILEYVKIMGRCQESEYNLALCFHILGLTHLAVPHYERVLCLPSKSKAHIEKEKPIEEVYTWPVDDTYDMGDDDVDDDVEYDETDLKHEAAYNLHLIYVTSGSTALAEIVMMKYCTI</sequence>
<reference evidence="3" key="1">
    <citation type="journal article" date="2020" name="Microb. Genom.">
        <title>Genetic diversity of clinical and environmental Mucorales isolates obtained from an investigation of mucormycosis cases among solid organ transplant recipients.</title>
        <authorList>
            <person name="Nguyen M.H."/>
            <person name="Kaul D."/>
            <person name="Muto C."/>
            <person name="Cheng S.J."/>
            <person name="Richter R.A."/>
            <person name="Bruno V.M."/>
            <person name="Liu G."/>
            <person name="Beyhan S."/>
            <person name="Sundermann A.J."/>
            <person name="Mounaud S."/>
            <person name="Pasculle A.W."/>
            <person name="Nierman W.C."/>
            <person name="Driscoll E."/>
            <person name="Cumbie R."/>
            <person name="Clancy C.J."/>
            <person name="Dupont C.L."/>
        </authorList>
    </citation>
    <scope>NUCLEOTIDE SEQUENCE</scope>
    <source>
        <strain evidence="3">GL11</strain>
    </source>
</reference>
<dbReference type="SUPFAM" id="SSF48452">
    <property type="entry name" value="TPR-like"/>
    <property type="match status" value="3"/>
</dbReference>
<dbReference type="Pfam" id="PF13176">
    <property type="entry name" value="TPR_7"/>
    <property type="match status" value="1"/>
</dbReference>
<dbReference type="InterPro" id="IPR019734">
    <property type="entry name" value="TPR_rpt"/>
</dbReference>
<feature type="region of interest" description="Disordered" evidence="2">
    <location>
        <begin position="543"/>
        <end position="562"/>
    </location>
</feature>
<accession>A0A9P6X6Z5</accession>
<evidence type="ECO:0000313" key="4">
    <source>
        <dbReference type="Proteomes" id="UP000716291"/>
    </source>
</evidence>
<feature type="region of interest" description="Disordered" evidence="2">
    <location>
        <begin position="1"/>
        <end position="75"/>
    </location>
</feature>
<feature type="repeat" description="TPR" evidence="1">
    <location>
        <begin position="252"/>
        <end position="285"/>
    </location>
</feature>
<protein>
    <submittedName>
        <fullName evidence="3">Uncharacterized protein</fullName>
    </submittedName>
</protein>
<dbReference type="GO" id="GO:0000127">
    <property type="term" value="C:transcription factor TFIIIC complex"/>
    <property type="evidence" value="ECO:0007669"/>
    <property type="project" value="TreeGrafter"/>
</dbReference>
<feature type="compositionally biased region" description="Basic and acidic residues" evidence="2">
    <location>
        <begin position="543"/>
        <end position="554"/>
    </location>
</feature>
<dbReference type="Proteomes" id="UP000716291">
    <property type="component" value="Unassembled WGS sequence"/>
</dbReference>
<dbReference type="PANTHER" id="PTHR23082">
    <property type="entry name" value="TRANSCRIPTION INITIATION FACTOR IIIC TFIIIC , POLYPEPTIDE 3-RELATED"/>
    <property type="match status" value="1"/>
</dbReference>
<organism evidence="3 4">
    <name type="scientific">Rhizopus oryzae</name>
    <name type="common">Mucormycosis agent</name>
    <name type="synonym">Rhizopus arrhizus var. delemar</name>
    <dbReference type="NCBI Taxonomy" id="64495"/>
    <lineage>
        <taxon>Eukaryota</taxon>
        <taxon>Fungi</taxon>
        <taxon>Fungi incertae sedis</taxon>
        <taxon>Mucoromycota</taxon>
        <taxon>Mucoromycotina</taxon>
        <taxon>Mucoromycetes</taxon>
        <taxon>Mucorales</taxon>
        <taxon>Mucorineae</taxon>
        <taxon>Rhizopodaceae</taxon>
        <taxon>Rhizopus</taxon>
    </lineage>
</organism>
<evidence type="ECO:0000256" key="1">
    <source>
        <dbReference type="PROSITE-ProRule" id="PRU00339"/>
    </source>
</evidence>
<dbReference type="GO" id="GO:0006383">
    <property type="term" value="P:transcription by RNA polymerase III"/>
    <property type="evidence" value="ECO:0007669"/>
    <property type="project" value="InterPro"/>
</dbReference>
<keyword evidence="4" id="KW-1185">Reference proteome</keyword>
<keyword evidence="1" id="KW-0802">TPR repeat</keyword>
<dbReference type="OrthoDB" id="9991317at2759"/>
<dbReference type="PROSITE" id="PS50005">
    <property type="entry name" value="TPR"/>
    <property type="match status" value="3"/>
</dbReference>
<dbReference type="Gene3D" id="1.25.40.10">
    <property type="entry name" value="Tetratricopeptide repeat domain"/>
    <property type="match status" value="2"/>
</dbReference>
<dbReference type="SMART" id="SM00028">
    <property type="entry name" value="TPR"/>
    <property type="match status" value="8"/>
</dbReference>
<dbReference type="EMBL" id="JAANQT010001088">
    <property type="protein sequence ID" value="KAG1306667.1"/>
    <property type="molecule type" value="Genomic_DNA"/>
</dbReference>
<dbReference type="PANTHER" id="PTHR23082:SF0">
    <property type="entry name" value="GENERAL TRANSCRIPTION FACTOR 3C POLYPEPTIDE 3"/>
    <property type="match status" value="1"/>
</dbReference>
<dbReference type="AlphaFoldDB" id="A0A9P6X6Z5"/>
<gene>
    <name evidence="3" type="ORF">G6F64_007417</name>
</gene>
<dbReference type="Pfam" id="PF13432">
    <property type="entry name" value="TPR_16"/>
    <property type="match status" value="1"/>
</dbReference>